<dbReference type="SUPFAM" id="SSF63411">
    <property type="entry name" value="LuxS/MPP-like metallohydrolase"/>
    <property type="match status" value="2"/>
</dbReference>
<reference evidence="3 5" key="2">
    <citation type="submission" date="2016-11" db="EMBL/GenBank/DDBJ databases">
        <authorList>
            <person name="Varghese N."/>
            <person name="Submissions S."/>
        </authorList>
    </citation>
    <scope>NUCLEOTIDE SEQUENCE [LARGE SCALE GENOMIC DNA]</scope>
    <source>
        <strain evidence="3 5">DSM 7308</strain>
    </source>
</reference>
<dbReference type="PANTHER" id="PTHR11851:SF186">
    <property type="entry name" value="INACTIVE METALLOPROTEASE YMFF-RELATED"/>
    <property type="match status" value="1"/>
</dbReference>
<dbReference type="STRING" id="1121328.JWYL7_0614"/>
<keyword evidence="5" id="KW-1185">Reference proteome</keyword>
<evidence type="ECO:0000313" key="5">
    <source>
        <dbReference type="Proteomes" id="UP000323392"/>
    </source>
</evidence>
<evidence type="ECO:0000313" key="3">
    <source>
        <dbReference type="EMBL" id="SHK98915.1"/>
    </source>
</evidence>
<evidence type="ECO:0000313" key="4">
    <source>
        <dbReference type="Proteomes" id="UP000092605"/>
    </source>
</evidence>
<name>A0A150FPJ2_CLOPD</name>
<dbReference type="NCBIfam" id="NF047422">
    <property type="entry name" value="YfmF_fam"/>
    <property type="match status" value="1"/>
</dbReference>
<dbReference type="AlphaFoldDB" id="A0A150FPJ2"/>
<reference evidence="2 4" key="1">
    <citation type="submission" date="2016-02" db="EMBL/GenBank/DDBJ databases">
        <title>Draft genome sequence for Clostridium paradoxum JW-YL-7.</title>
        <authorList>
            <person name="Utturkar S.M."/>
            <person name="Lancaster A."/>
            <person name="Poole F.L."/>
            <person name="Adams M.W."/>
            <person name="Brown S.D."/>
        </authorList>
    </citation>
    <scope>NUCLEOTIDE SEQUENCE [LARGE SCALE GENOMIC DNA]</scope>
    <source>
        <strain evidence="2 4">JW-YL-7</strain>
    </source>
</reference>
<feature type="domain" description="Peptidase M16 C-terminal" evidence="1">
    <location>
        <begin position="168"/>
        <end position="343"/>
    </location>
</feature>
<evidence type="ECO:0000313" key="2">
    <source>
        <dbReference type="EMBL" id="KXZ39539.1"/>
    </source>
</evidence>
<comment type="caution">
    <text evidence="2">The sequence shown here is derived from an EMBL/GenBank/DDBJ whole genome shotgun (WGS) entry which is preliminary data.</text>
</comment>
<dbReference type="Proteomes" id="UP000092605">
    <property type="component" value="Unassembled WGS sequence"/>
</dbReference>
<evidence type="ECO:0000259" key="1">
    <source>
        <dbReference type="Pfam" id="PF05193"/>
    </source>
</evidence>
<dbReference type="InterPro" id="IPR007863">
    <property type="entry name" value="Peptidase_M16_C"/>
</dbReference>
<dbReference type="PANTHER" id="PTHR11851">
    <property type="entry name" value="METALLOPROTEASE"/>
    <property type="match status" value="1"/>
</dbReference>
<sequence>MVLINTEKFKTNLISVYIKRPLDRKEVTKNTLIPSLLESGTVNFKTQREISRKLDELYGAGLACSVSKKGEKHILSFKLAIVNNTYVNENILKEGLILLNEIINKPLVENNGFKKEYLEIEKSNLRDKIRSRINDKGHYALERCIEEMCKGESFSIYEYGYEEDLKDIDEKTLYDHYKHIIRTSPIDIVIAGSFDRESIINDVKNILNFERDSIIQIPQEQIDIDVKDVKNITEKMDVTQGKIVLGFRTNIHYKDDKYYPLMVYSNILGGGPHSKLFVNVREKESLCYYIYSSIEKYKSIMVIASGIEVDNYEKAINLINEQLEKINKGEITQEEISNSKKALINSVNSVKDSLLGLSDFYYGQIISQTQESLDSIIEKINSVTIEQVIDASSKIKLDTIYFLRN</sequence>
<organism evidence="2 4">
    <name type="scientific">Alkalithermobacter thermoalcaliphilus JW-YL-7 = DSM 7308</name>
    <dbReference type="NCBI Taxonomy" id="1121328"/>
    <lineage>
        <taxon>Bacteria</taxon>
        <taxon>Bacillati</taxon>
        <taxon>Bacillota</taxon>
        <taxon>Clostridia</taxon>
        <taxon>Peptostreptococcales</taxon>
        <taxon>Tepidibacteraceae</taxon>
        <taxon>Alkalithermobacter</taxon>
    </lineage>
</organism>
<dbReference type="Pfam" id="PF05193">
    <property type="entry name" value="Peptidase_M16_C"/>
    <property type="match status" value="1"/>
</dbReference>
<dbReference type="PATRIC" id="fig|1121328.3.peg.618"/>
<gene>
    <name evidence="2" type="ORF">JWYL7_0614</name>
    <name evidence="3" type="ORF">SAMN05661008_01271</name>
</gene>
<accession>A0A150FPJ2</accession>
<dbReference type="InterPro" id="IPR011249">
    <property type="entry name" value="Metalloenz_LuxS/M16"/>
</dbReference>
<protein>
    <submittedName>
        <fullName evidence="2">Peptidase M16 domain protein</fullName>
    </submittedName>
    <submittedName>
        <fullName evidence="3">Predicted Zn-dependent peptidase</fullName>
    </submittedName>
</protein>
<dbReference type="Gene3D" id="3.30.830.10">
    <property type="entry name" value="Metalloenzyme, LuxS/M16 peptidase-like"/>
    <property type="match status" value="2"/>
</dbReference>
<dbReference type="EMBL" id="FRBG01000008">
    <property type="protein sequence ID" value="SHK98915.1"/>
    <property type="molecule type" value="Genomic_DNA"/>
</dbReference>
<proteinExistence type="predicted"/>
<dbReference type="GO" id="GO:0046872">
    <property type="term" value="F:metal ion binding"/>
    <property type="evidence" value="ECO:0007669"/>
    <property type="project" value="InterPro"/>
</dbReference>
<dbReference type="InterPro" id="IPR050361">
    <property type="entry name" value="MPP/UQCRC_Complex"/>
</dbReference>
<dbReference type="EMBL" id="LSFY01000001">
    <property type="protein sequence ID" value="KXZ39539.1"/>
    <property type="molecule type" value="Genomic_DNA"/>
</dbReference>
<dbReference type="Proteomes" id="UP000323392">
    <property type="component" value="Unassembled WGS sequence"/>
</dbReference>